<dbReference type="InterPro" id="IPR036410">
    <property type="entry name" value="HSP_DnaJ_Cys-rich_dom_sf"/>
</dbReference>
<protein>
    <submittedName>
        <fullName evidence="1">Tetratricopeptide repeat-containing protein</fullName>
    </submittedName>
</protein>
<dbReference type="SUPFAM" id="SSF48452">
    <property type="entry name" value="TPR-like"/>
    <property type="match status" value="1"/>
</dbReference>
<dbReference type="STRING" id="758820.SAMN00777080_3788"/>
<sequence length="254" mass="28758">MIDCSLKNPVLSFSKIFLLGCLLFLFGFQSYSQVKPSLGGSSRLMNSALAEMEKGDFERANAYFRQIIESNLPIPSEMPYFFAETLFQLGQFDNSSSFLEKYLEINGYQGDNYEQAKILQQKLKNHLDEISNCKFCDFRGYRYNGCPTCNGNRILEQSCSFCKAKGAVGCIKCMGKGLVTKKNIFNIIEYHECDKCGGDGRLDCPRCNGSLVEVSDCRTCRGQGRLISEEICNHQAEPRNMSQKFERLRHLAGH</sequence>
<evidence type="ECO:0000313" key="1">
    <source>
        <dbReference type="EMBL" id="SMD45144.1"/>
    </source>
</evidence>
<reference evidence="2" key="1">
    <citation type="submission" date="2017-04" db="EMBL/GenBank/DDBJ databases">
        <authorList>
            <person name="Varghese N."/>
            <person name="Submissions S."/>
        </authorList>
    </citation>
    <scope>NUCLEOTIDE SEQUENCE [LARGE SCALE GENOMIC DNA]</scope>
    <source>
        <strain evidence="2">DSM 16537</strain>
    </source>
</reference>
<dbReference type="Gene3D" id="1.25.40.10">
    <property type="entry name" value="Tetratricopeptide repeat domain"/>
    <property type="match status" value="1"/>
</dbReference>
<dbReference type="InterPro" id="IPR019734">
    <property type="entry name" value="TPR_rpt"/>
</dbReference>
<dbReference type="SUPFAM" id="SSF57938">
    <property type="entry name" value="DnaJ/Hsp40 cysteine-rich domain"/>
    <property type="match status" value="1"/>
</dbReference>
<dbReference type="PANTHER" id="PTHR15852">
    <property type="entry name" value="PLASTID TRANSCRIPTIONALLY ACTIVE PROTEIN"/>
    <property type="match status" value="1"/>
</dbReference>
<accession>A0A1W2H8L2</accession>
<dbReference type="OrthoDB" id="837043at2"/>
<keyword evidence="2" id="KW-1185">Reference proteome</keyword>
<dbReference type="EMBL" id="LT838813">
    <property type="protein sequence ID" value="SMD45144.1"/>
    <property type="molecule type" value="Genomic_DNA"/>
</dbReference>
<name>A0A1W2H8L2_9BACT</name>
<proteinExistence type="predicted"/>
<gene>
    <name evidence="1" type="ORF">SAMN00777080_3788</name>
</gene>
<dbReference type="Pfam" id="PF13181">
    <property type="entry name" value="TPR_8"/>
    <property type="match status" value="1"/>
</dbReference>
<dbReference type="AlphaFoldDB" id="A0A1W2H8L2"/>
<evidence type="ECO:0000313" key="2">
    <source>
        <dbReference type="Proteomes" id="UP000192333"/>
    </source>
</evidence>
<dbReference type="Proteomes" id="UP000192333">
    <property type="component" value="Chromosome I"/>
</dbReference>
<dbReference type="InterPro" id="IPR011990">
    <property type="entry name" value="TPR-like_helical_dom_sf"/>
</dbReference>
<organism evidence="1 2">
    <name type="scientific">Aquiflexum balticum DSM 16537</name>
    <dbReference type="NCBI Taxonomy" id="758820"/>
    <lineage>
        <taxon>Bacteria</taxon>
        <taxon>Pseudomonadati</taxon>
        <taxon>Bacteroidota</taxon>
        <taxon>Cytophagia</taxon>
        <taxon>Cytophagales</taxon>
        <taxon>Cyclobacteriaceae</taxon>
        <taxon>Aquiflexum</taxon>
    </lineage>
</organism>
<dbReference type="PANTHER" id="PTHR15852:SF54">
    <property type="entry name" value="PROTEIN SSUH2 HOMOLOG"/>
    <property type="match status" value="1"/>
</dbReference>